<accession>A0ABS3JQS9</accession>
<organism evidence="2 3">
    <name type="scientific">Fibrella forsythiae</name>
    <dbReference type="NCBI Taxonomy" id="2817061"/>
    <lineage>
        <taxon>Bacteria</taxon>
        <taxon>Pseudomonadati</taxon>
        <taxon>Bacteroidota</taxon>
        <taxon>Cytophagia</taxon>
        <taxon>Cytophagales</taxon>
        <taxon>Spirosomataceae</taxon>
        <taxon>Fibrella</taxon>
    </lineage>
</organism>
<dbReference type="EMBL" id="JAFMYW010000011">
    <property type="protein sequence ID" value="MBO0952371.1"/>
    <property type="molecule type" value="Genomic_DNA"/>
</dbReference>
<comment type="caution">
    <text evidence="2">The sequence shown here is derived from an EMBL/GenBank/DDBJ whole genome shotgun (WGS) entry which is preliminary data.</text>
</comment>
<evidence type="ECO:0000256" key="1">
    <source>
        <dbReference type="SAM" id="SignalP"/>
    </source>
</evidence>
<evidence type="ECO:0000313" key="2">
    <source>
        <dbReference type="EMBL" id="MBO0952371.1"/>
    </source>
</evidence>
<sequence length="178" mass="19767">MKKTITCLFTLCLGFSLYTAHAQQSADVPPDQPVVMNGIEYGYTVRNESKKEVGSKGMFGRYEVTLYVTNRSGCSKIMMPRQTFTGLQYQELLADFDCLNATGMRLTSKSGSLKAKEFYVPYSTSTKGPDGKVVTTSVQVRVGNMLRNGESVTNDVIFIVPEGEKPTLRVRMQELGDF</sequence>
<protein>
    <submittedName>
        <fullName evidence="2">ABC transporter permease</fullName>
    </submittedName>
</protein>
<reference evidence="2 3" key="1">
    <citation type="submission" date="2021-03" db="EMBL/GenBank/DDBJ databases">
        <title>Fibrella sp. HMF5405 genome sequencing and assembly.</title>
        <authorList>
            <person name="Kang H."/>
            <person name="Kim H."/>
            <person name="Bae S."/>
            <person name="Joh K."/>
        </authorList>
    </citation>
    <scope>NUCLEOTIDE SEQUENCE [LARGE SCALE GENOMIC DNA]</scope>
    <source>
        <strain evidence="2 3">HMF5405</strain>
    </source>
</reference>
<proteinExistence type="predicted"/>
<dbReference type="Proteomes" id="UP000664628">
    <property type="component" value="Unassembled WGS sequence"/>
</dbReference>
<keyword evidence="1" id="KW-0732">Signal</keyword>
<evidence type="ECO:0000313" key="3">
    <source>
        <dbReference type="Proteomes" id="UP000664628"/>
    </source>
</evidence>
<gene>
    <name evidence="2" type="ORF">J2I46_27560</name>
</gene>
<name>A0ABS3JQS9_9BACT</name>
<feature type="chain" id="PRO_5046306793" evidence="1">
    <location>
        <begin position="23"/>
        <end position="178"/>
    </location>
</feature>
<feature type="signal peptide" evidence="1">
    <location>
        <begin position="1"/>
        <end position="22"/>
    </location>
</feature>
<dbReference type="RefSeq" id="WP_207332324.1">
    <property type="nucleotide sequence ID" value="NZ_JAFMYW010000011.1"/>
</dbReference>
<keyword evidence="3" id="KW-1185">Reference proteome</keyword>